<feature type="non-terminal residue" evidence="1">
    <location>
        <position position="44"/>
    </location>
</feature>
<keyword evidence="2" id="KW-1185">Reference proteome</keyword>
<accession>A0A9N9E133</accession>
<comment type="caution">
    <text evidence="1">The sequence shown here is derived from an EMBL/GenBank/DDBJ whole genome shotgun (WGS) entry which is preliminary data.</text>
</comment>
<proteinExistence type="predicted"/>
<protein>
    <submittedName>
        <fullName evidence="1">10449_t:CDS:1</fullName>
    </submittedName>
</protein>
<dbReference type="AlphaFoldDB" id="A0A9N9E133"/>
<evidence type="ECO:0000313" key="1">
    <source>
        <dbReference type="EMBL" id="CAG8660851.1"/>
    </source>
</evidence>
<evidence type="ECO:0000313" key="2">
    <source>
        <dbReference type="Proteomes" id="UP000789706"/>
    </source>
</evidence>
<name>A0A9N9E133_9GLOM</name>
<dbReference type="EMBL" id="CAJVPK010008424">
    <property type="protein sequence ID" value="CAG8660851.1"/>
    <property type="molecule type" value="Genomic_DNA"/>
</dbReference>
<organism evidence="1 2">
    <name type="scientific">Diversispora eburnea</name>
    <dbReference type="NCBI Taxonomy" id="1213867"/>
    <lineage>
        <taxon>Eukaryota</taxon>
        <taxon>Fungi</taxon>
        <taxon>Fungi incertae sedis</taxon>
        <taxon>Mucoromycota</taxon>
        <taxon>Glomeromycotina</taxon>
        <taxon>Glomeromycetes</taxon>
        <taxon>Diversisporales</taxon>
        <taxon>Diversisporaceae</taxon>
        <taxon>Diversispora</taxon>
    </lineage>
</organism>
<feature type="non-terminal residue" evidence="1">
    <location>
        <position position="1"/>
    </location>
</feature>
<dbReference type="Proteomes" id="UP000789706">
    <property type="component" value="Unassembled WGS sequence"/>
</dbReference>
<reference evidence="1" key="1">
    <citation type="submission" date="2021-06" db="EMBL/GenBank/DDBJ databases">
        <authorList>
            <person name="Kallberg Y."/>
            <person name="Tangrot J."/>
            <person name="Rosling A."/>
        </authorList>
    </citation>
    <scope>NUCLEOTIDE SEQUENCE</scope>
    <source>
        <strain evidence="1">AZ414A</strain>
    </source>
</reference>
<gene>
    <name evidence="1" type="ORF">DEBURN_LOCUS11752</name>
</gene>
<sequence>LLGIVEVMDVREVIIADIMDVWDCGKMDIVVIIISLGVISIINS</sequence>